<dbReference type="PROSITE" id="PS51421">
    <property type="entry name" value="RAS"/>
    <property type="match status" value="1"/>
</dbReference>
<sequence length="179" mass="20987">MGIFVFKIVLVGDYGVGKSTSIHRFIEDKFRANYVPTLGVQISKKSFEIDGHSIEMMIWDLAGQDRYLMIRQRFYEDTQGILMLYDITRKSSLDHIKRWYKEVTKHTGPIPIILIGNKIDLEDKREVYVDDVNRILEENNIEPKLKIETSAKEGLKTEEAFTFLVKYLIERYYQTSGHT</sequence>
<dbReference type="FunFam" id="3.40.50.300:FF:001329">
    <property type="entry name" value="Small GTP-binding protein, putative"/>
    <property type="match status" value="1"/>
</dbReference>
<dbReference type="Gene3D" id="3.40.50.300">
    <property type="entry name" value="P-loop containing nucleotide triphosphate hydrolases"/>
    <property type="match status" value="1"/>
</dbReference>
<dbReference type="SMART" id="SM00176">
    <property type="entry name" value="RAN"/>
    <property type="match status" value="1"/>
</dbReference>
<dbReference type="PRINTS" id="PR00449">
    <property type="entry name" value="RASTRNSFRMNG"/>
</dbReference>
<evidence type="ECO:0000256" key="1">
    <source>
        <dbReference type="ARBA" id="ARBA00022741"/>
    </source>
</evidence>
<dbReference type="GO" id="GO:0005525">
    <property type="term" value="F:GTP binding"/>
    <property type="evidence" value="ECO:0007669"/>
    <property type="project" value="UniProtKB-KW"/>
</dbReference>
<evidence type="ECO:0008006" key="4">
    <source>
        <dbReference type="Google" id="ProtNLM"/>
    </source>
</evidence>
<evidence type="ECO:0000313" key="3">
    <source>
        <dbReference type="EMBL" id="KKN15836.1"/>
    </source>
</evidence>
<gene>
    <name evidence="3" type="ORF">LCGC14_0981910</name>
</gene>
<keyword evidence="2" id="KW-0342">GTP-binding</keyword>
<dbReference type="CDD" id="cd00154">
    <property type="entry name" value="Rab"/>
    <property type="match status" value="1"/>
</dbReference>
<organism evidence="3">
    <name type="scientific">marine sediment metagenome</name>
    <dbReference type="NCBI Taxonomy" id="412755"/>
    <lineage>
        <taxon>unclassified sequences</taxon>
        <taxon>metagenomes</taxon>
        <taxon>ecological metagenomes</taxon>
    </lineage>
</organism>
<comment type="caution">
    <text evidence="3">The sequence shown here is derived from an EMBL/GenBank/DDBJ whole genome shotgun (WGS) entry which is preliminary data.</text>
</comment>
<dbReference type="SMART" id="SM00173">
    <property type="entry name" value="RAS"/>
    <property type="match status" value="1"/>
</dbReference>
<dbReference type="InterPro" id="IPR001806">
    <property type="entry name" value="Small_GTPase"/>
</dbReference>
<dbReference type="PROSITE" id="PS51420">
    <property type="entry name" value="RHO"/>
    <property type="match status" value="1"/>
</dbReference>
<accession>A0A0F9QRS0</accession>
<proteinExistence type="predicted"/>
<dbReference type="PANTHER" id="PTHR47977">
    <property type="entry name" value="RAS-RELATED PROTEIN RAB"/>
    <property type="match status" value="1"/>
</dbReference>
<dbReference type="SMART" id="SM00174">
    <property type="entry name" value="RHO"/>
    <property type="match status" value="1"/>
</dbReference>
<dbReference type="NCBIfam" id="TIGR00231">
    <property type="entry name" value="small_GTP"/>
    <property type="match status" value="1"/>
</dbReference>
<dbReference type="SMART" id="SM00175">
    <property type="entry name" value="RAB"/>
    <property type="match status" value="1"/>
</dbReference>
<dbReference type="InterPro" id="IPR005225">
    <property type="entry name" value="Small_GTP-bd"/>
</dbReference>
<reference evidence="3" key="1">
    <citation type="journal article" date="2015" name="Nature">
        <title>Complex archaea that bridge the gap between prokaryotes and eukaryotes.</title>
        <authorList>
            <person name="Spang A."/>
            <person name="Saw J.H."/>
            <person name="Jorgensen S.L."/>
            <person name="Zaremba-Niedzwiedzka K."/>
            <person name="Martijn J."/>
            <person name="Lind A.E."/>
            <person name="van Eijk R."/>
            <person name="Schleper C."/>
            <person name="Guy L."/>
            <person name="Ettema T.J."/>
        </authorList>
    </citation>
    <scope>NUCLEOTIDE SEQUENCE</scope>
</reference>
<evidence type="ECO:0000256" key="2">
    <source>
        <dbReference type="ARBA" id="ARBA00023134"/>
    </source>
</evidence>
<dbReference type="AlphaFoldDB" id="A0A0F9QRS0"/>
<dbReference type="InterPro" id="IPR050227">
    <property type="entry name" value="Rab"/>
</dbReference>
<name>A0A0F9QRS0_9ZZZZ</name>
<dbReference type="Pfam" id="PF00071">
    <property type="entry name" value="Ras"/>
    <property type="match status" value="1"/>
</dbReference>
<dbReference type="PROSITE" id="PS51419">
    <property type="entry name" value="RAB"/>
    <property type="match status" value="1"/>
</dbReference>
<dbReference type="SUPFAM" id="SSF52540">
    <property type="entry name" value="P-loop containing nucleoside triphosphate hydrolases"/>
    <property type="match status" value="1"/>
</dbReference>
<dbReference type="EMBL" id="LAZR01003672">
    <property type="protein sequence ID" value="KKN15836.1"/>
    <property type="molecule type" value="Genomic_DNA"/>
</dbReference>
<dbReference type="GO" id="GO:0003924">
    <property type="term" value="F:GTPase activity"/>
    <property type="evidence" value="ECO:0007669"/>
    <property type="project" value="InterPro"/>
</dbReference>
<protein>
    <recommendedName>
        <fullName evidence="4">GTP-binding protein</fullName>
    </recommendedName>
</protein>
<keyword evidence="1" id="KW-0547">Nucleotide-binding</keyword>
<dbReference type="InterPro" id="IPR027417">
    <property type="entry name" value="P-loop_NTPase"/>
</dbReference>